<accession>A0A6C0KDQ3</accession>
<protein>
    <submittedName>
        <fullName evidence="2">Uncharacterized protein</fullName>
    </submittedName>
</protein>
<reference evidence="2" key="1">
    <citation type="journal article" date="2020" name="Nature">
        <title>Giant virus diversity and host interactions through global metagenomics.</title>
        <authorList>
            <person name="Schulz F."/>
            <person name="Roux S."/>
            <person name="Paez-Espino D."/>
            <person name="Jungbluth S."/>
            <person name="Walsh D.A."/>
            <person name="Denef V.J."/>
            <person name="McMahon K.D."/>
            <person name="Konstantinidis K.T."/>
            <person name="Eloe-Fadrosh E.A."/>
            <person name="Kyrpides N.C."/>
            <person name="Woyke T."/>
        </authorList>
    </citation>
    <scope>NUCLEOTIDE SEQUENCE</scope>
    <source>
        <strain evidence="2">GVMAG-S-1102113-118</strain>
    </source>
</reference>
<evidence type="ECO:0000256" key="1">
    <source>
        <dbReference type="SAM" id="MobiDB-lite"/>
    </source>
</evidence>
<proteinExistence type="predicted"/>
<dbReference type="EMBL" id="MN740839">
    <property type="protein sequence ID" value="QHU14354.1"/>
    <property type="molecule type" value="Genomic_DNA"/>
</dbReference>
<sequence>MAEFDKQLLSENGEELTYMITVNGRQDTKMVEILPPLKNVTSVEVVQARVPLSEYTIEYDRNKLVLSYDGAPHTIVLPDQDYSPDSIGEIVNTLMPDSGITMDVRPNVGKFYMSSVTKAFSVLGTTTCHYPLGLPDAEDISSQELVDASGGIVHYLEFPNRYDLVVSDVVLLQSGDIDTSLTRGNTATNFVPLAEFFLASPGMNDQYSNMDTPYRYFSPIASLDRLNLSFTRSSEYNKEMKQVPYNFRGIRWYLKLAIKTRQLKPKPTLQPGGMDPKLLSKSGSKVKKSTGVRDKSKGIIVPGLGSGMTIDTESYDYLPMASNSNEYM</sequence>
<feature type="region of interest" description="Disordered" evidence="1">
    <location>
        <begin position="265"/>
        <end position="292"/>
    </location>
</feature>
<organism evidence="2">
    <name type="scientific">viral metagenome</name>
    <dbReference type="NCBI Taxonomy" id="1070528"/>
    <lineage>
        <taxon>unclassified sequences</taxon>
        <taxon>metagenomes</taxon>
        <taxon>organismal metagenomes</taxon>
    </lineage>
</organism>
<name>A0A6C0KDQ3_9ZZZZ</name>
<dbReference type="AlphaFoldDB" id="A0A6C0KDQ3"/>
<evidence type="ECO:0000313" key="2">
    <source>
        <dbReference type="EMBL" id="QHU14354.1"/>
    </source>
</evidence>